<reference evidence="2" key="1">
    <citation type="submission" date="2014-09" db="EMBL/GenBank/DDBJ databases">
        <authorList>
            <person name="Mudge J."/>
            <person name="Ramaraj T."/>
            <person name="Lindquist I.E."/>
            <person name="Bharti A.K."/>
            <person name="Sundararajan A."/>
            <person name="Cameron C.T."/>
            <person name="Woodward J.E."/>
            <person name="May G.D."/>
            <person name="Brubaker C."/>
            <person name="Broadhvest J."/>
            <person name="Wilkins T.A."/>
        </authorList>
    </citation>
    <scope>NUCLEOTIDE SEQUENCE</scope>
    <source>
        <strain evidence="2">cv. AKA8401</strain>
    </source>
</reference>
<evidence type="ECO:0000313" key="1">
    <source>
        <dbReference type="EMBL" id="KHG27135.1"/>
    </source>
</evidence>
<gene>
    <name evidence="1" type="ORF">F383_01961</name>
</gene>
<proteinExistence type="predicted"/>
<sequence>MWGIAQPTQPNTPQLQPCCSVNSKLRQSLQYVDKPLSVLPPSISQSHASDKNNMACIK</sequence>
<evidence type="ECO:0000313" key="2">
    <source>
        <dbReference type="Proteomes" id="UP000032142"/>
    </source>
</evidence>
<organism evidence="1 2">
    <name type="scientific">Gossypium arboreum</name>
    <name type="common">Tree cotton</name>
    <name type="synonym">Gossypium nanking</name>
    <dbReference type="NCBI Taxonomy" id="29729"/>
    <lineage>
        <taxon>Eukaryota</taxon>
        <taxon>Viridiplantae</taxon>
        <taxon>Streptophyta</taxon>
        <taxon>Embryophyta</taxon>
        <taxon>Tracheophyta</taxon>
        <taxon>Spermatophyta</taxon>
        <taxon>Magnoliopsida</taxon>
        <taxon>eudicotyledons</taxon>
        <taxon>Gunneridae</taxon>
        <taxon>Pentapetalae</taxon>
        <taxon>rosids</taxon>
        <taxon>malvids</taxon>
        <taxon>Malvales</taxon>
        <taxon>Malvaceae</taxon>
        <taxon>Malvoideae</taxon>
        <taxon>Gossypium</taxon>
    </lineage>
</organism>
<dbReference type="AlphaFoldDB" id="A0A0B0PQ67"/>
<keyword evidence="2" id="KW-1185">Reference proteome</keyword>
<name>A0A0B0PQ67_GOSAR</name>
<dbReference type="Proteomes" id="UP000032142">
    <property type="component" value="Unassembled WGS sequence"/>
</dbReference>
<protein>
    <submittedName>
        <fullName evidence="1">Uncharacterized protein</fullName>
    </submittedName>
</protein>
<dbReference type="EMBL" id="KN440016">
    <property type="protein sequence ID" value="KHG27135.1"/>
    <property type="molecule type" value="Genomic_DNA"/>
</dbReference>
<accession>A0A0B0PQ67</accession>